<organism evidence="2 3">
    <name type="scientific">Hirsutella rhossiliensis</name>
    <dbReference type="NCBI Taxonomy" id="111463"/>
    <lineage>
        <taxon>Eukaryota</taxon>
        <taxon>Fungi</taxon>
        <taxon>Dikarya</taxon>
        <taxon>Ascomycota</taxon>
        <taxon>Pezizomycotina</taxon>
        <taxon>Sordariomycetes</taxon>
        <taxon>Hypocreomycetidae</taxon>
        <taxon>Hypocreales</taxon>
        <taxon>Ophiocordycipitaceae</taxon>
        <taxon>Hirsutella</taxon>
    </lineage>
</organism>
<accession>A0A9P8MWG1</accession>
<keyword evidence="1" id="KW-0472">Membrane</keyword>
<evidence type="ECO:0000313" key="3">
    <source>
        <dbReference type="Proteomes" id="UP000824596"/>
    </source>
</evidence>
<keyword evidence="3" id="KW-1185">Reference proteome</keyword>
<comment type="caution">
    <text evidence="2">The sequence shown here is derived from an EMBL/GenBank/DDBJ whole genome shotgun (WGS) entry which is preliminary data.</text>
</comment>
<keyword evidence="1" id="KW-1133">Transmembrane helix</keyword>
<evidence type="ECO:0000313" key="2">
    <source>
        <dbReference type="EMBL" id="KAH0962530.1"/>
    </source>
</evidence>
<keyword evidence="1" id="KW-0812">Transmembrane</keyword>
<feature type="transmembrane region" description="Helical" evidence="1">
    <location>
        <begin position="46"/>
        <end position="66"/>
    </location>
</feature>
<proteinExistence type="predicted"/>
<gene>
    <name evidence="2" type="ORF">HRG_06632</name>
</gene>
<dbReference type="GeneID" id="68355761"/>
<dbReference type="EMBL" id="JAIZPD010000006">
    <property type="protein sequence ID" value="KAH0962530.1"/>
    <property type="molecule type" value="Genomic_DNA"/>
</dbReference>
<dbReference type="RefSeq" id="XP_044720043.1">
    <property type="nucleotide sequence ID" value="XM_044865103.1"/>
</dbReference>
<sequence>MMPSGVRQRDSYTYKLYGSHCEAQPFHRSSSSVSLAARGHALKRSALHLISILTLIGVSKIVPGGIPTKWRPFVVSDSRMIPAGGPK</sequence>
<dbReference type="Proteomes" id="UP000824596">
    <property type="component" value="Unassembled WGS sequence"/>
</dbReference>
<reference evidence="2" key="1">
    <citation type="submission" date="2021-09" db="EMBL/GenBank/DDBJ databases">
        <title>A high-quality genome of the endoparasitic fungus Hirsutella rhossiliensis with a comparison of Hirsutella genomes reveals transposable elements contributing to genome size variation.</title>
        <authorList>
            <person name="Lin R."/>
            <person name="Jiao Y."/>
            <person name="Sun X."/>
            <person name="Ling J."/>
            <person name="Xie B."/>
            <person name="Cheng X."/>
        </authorList>
    </citation>
    <scope>NUCLEOTIDE SEQUENCE</scope>
    <source>
        <strain evidence="2">HR02</strain>
    </source>
</reference>
<dbReference type="AlphaFoldDB" id="A0A9P8MWG1"/>
<evidence type="ECO:0000256" key="1">
    <source>
        <dbReference type="SAM" id="Phobius"/>
    </source>
</evidence>
<protein>
    <submittedName>
        <fullName evidence="2">Uncharacterized protein</fullName>
    </submittedName>
</protein>
<name>A0A9P8MWG1_9HYPO</name>